<dbReference type="Pfam" id="PF04542">
    <property type="entry name" value="Sigma70_r2"/>
    <property type="match status" value="1"/>
</dbReference>
<accession>A0A858ZWT6</accession>
<dbReference type="Gene3D" id="1.10.10.10">
    <property type="entry name" value="Winged helix-like DNA-binding domain superfamily/Winged helix DNA-binding domain"/>
    <property type="match status" value="1"/>
</dbReference>
<dbReference type="PANTHER" id="PTHR43133">
    <property type="entry name" value="RNA POLYMERASE ECF-TYPE SIGMA FACTO"/>
    <property type="match status" value="1"/>
</dbReference>
<dbReference type="AlphaFoldDB" id="A0A858ZWT6"/>
<dbReference type="InterPro" id="IPR013324">
    <property type="entry name" value="RNA_pol_sigma_r3/r4-like"/>
</dbReference>
<evidence type="ECO:0000256" key="4">
    <source>
        <dbReference type="ARBA" id="ARBA00023163"/>
    </source>
</evidence>
<dbReference type="EMBL" id="CP051298">
    <property type="protein sequence ID" value="QKD45460.1"/>
    <property type="molecule type" value="Genomic_DNA"/>
</dbReference>
<name>A0A858ZWT6_9BURK</name>
<keyword evidence="2" id="KW-0805">Transcription regulation</keyword>
<dbReference type="Proteomes" id="UP000500755">
    <property type="component" value="Chromosome"/>
</dbReference>
<dbReference type="InterPro" id="IPR039425">
    <property type="entry name" value="RNA_pol_sigma-70-like"/>
</dbReference>
<dbReference type="Gene3D" id="1.10.1740.10">
    <property type="match status" value="1"/>
</dbReference>
<evidence type="ECO:0000256" key="2">
    <source>
        <dbReference type="ARBA" id="ARBA00023015"/>
    </source>
</evidence>
<dbReference type="InterPro" id="IPR013325">
    <property type="entry name" value="RNA_pol_sigma_r2"/>
</dbReference>
<evidence type="ECO:0000313" key="7">
    <source>
        <dbReference type="EMBL" id="QKD45460.1"/>
    </source>
</evidence>
<dbReference type="SUPFAM" id="SSF88946">
    <property type="entry name" value="Sigma2 domain of RNA polymerase sigma factors"/>
    <property type="match status" value="1"/>
</dbReference>
<dbReference type="InterPro" id="IPR014284">
    <property type="entry name" value="RNA_pol_sigma-70_dom"/>
</dbReference>
<evidence type="ECO:0000256" key="3">
    <source>
        <dbReference type="ARBA" id="ARBA00023082"/>
    </source>
</evidence>
<dbReference type="InterPro" id="IPR013249">
    <property type="entry name" value="RNA_pol_sigma70_r4_t2"/>
</dbReference>
<dbReference type="GO" id="GO:0006352">
    <property type="term" value="P:DNA-templated transcription initiation"/>
    <property type="evidence" value="ECO:0007669"/>
    <property type="project" value="InterPro"/>
</dbReference>
<dbReference type="InterPro" id="IPR036388">
    <property type="entry name" value="WH-like_DNA-bd_sf"/>
</dbReference>
<proteinExistence type="inferred from homology"/>
<evidence type="ECO:0000259" key="5">
    <source>
        <dbReference type="Pfam" id="PF04542"/>
    </source>
</evidence>
<feature type="domain" description="RNA polymerase sigma factor 70 region 4 type 2" evidence="6">
    <location>
        <begin position="155"/>
        <end position="206"/>
    </location>
</feature>
<dbReference type="SUPFAM" id="SSF88659">
    <property type="entry name" value="Sigma3 and sigma4 domains of RNA polymerase sigma factors"/>
    <property type="match status" value="1"/>
</dbReference>
<organism evidence="7 8">
    <name type="scientific">Alicycliphilus denitrificans</name>
    <dbReference type="NCBI Taxonomy" id="179636"/>
    <lineage>
        <taxon>Bacteria</taxon>
        <taxon>Pseudomonadati</taxon>
        <taxon>Pseudomonadota</taxon>
        <taxon>Betaproteobacteria</taxon>
        <taxon>Burkholderiales</taxon>
        <taxon>Comamonadaceae</taxon>
        <taxon>Alicycliphilus</taxon>
    </lineage>
</organism>
<evidence type="ECO:0000313" key="8">
    <source>
        <dbReference type="Proteomes" id="UP000500755"/>
    </source>
</evidence>
<sequence>MHTPEDLWQAAAHGAAPVDAPAAGRAEDAALVARALGGEARAFEAIMRRHNRLLFRAARGVVHDDAEAQDMVQETYLRAFTRLRDFRGEAALGTWLARICVRAAQDVLRRRTRSVAIDATQAPDQEPQPEHAMPYFAPSGDSPDQALARAQLRALLESAVQSLPPPYRSVFILRAVQEMSVQETAFCLDISEELVRTRYLRSRAMLRDALGARIEACAESAFPFAGARCDQVVHQVLAELRRRGLLA</sequence>
<feature type="domain" description="RNA polymerase sigma-70 region 2" evidence="5">
    <location>
        <begin position="47"/>
        <end position="113"/>
    </location>
</feature>
<dbReference type="Pfam" id="PF08281">
    <property type="entry name" value="Sigma70_r4_2"/>
    <property type="match status" value="1"/>
</dbReference>
<dbReference type="GO" id="GO:0003677">
    <property type="term" value="F:DNA binding"/>
    <property type="evidence" value="ECO:0007669"/>
    <property type="project" value="InterPro"/>
</dbReference>
<dbReference type="InterPro" id="IPR007627">
    <property type="entry name" value="RNA_pol_sigma70_r2"/>
</dbReference>
<protein>
    <submittedName>
        <fullName evidence="7">RNA polymerase sigma factor</fullName>
    </submittedName>
</protein>
<keyword evidence="3" id="KW-0731">Sigma factor</keyword>
<dbReference type="NCBIfam" id="TIGR02937">
    <property type="entry name" value="sigma70-ECF"/>
    <property type="match status" value="1"/>
</dbReference>
<dbReference type="PANTHER" id="PTHR43133:SF51">
    <property type="entry name" value="RNA POLYMERASE SIGMA FACTOR"/>
    <property type="match status" value="1"/>
</dbReference>
<comment type="similarity">
    <text evidence="1">Belongs to the sigma-70 factor family. ECF subfamily.</text>
</comment>
<evidence type="ECO:0000256" key="1">
    <source>
        <dbReference type="ARBA" id="ARBA00010641"/>
    </source>
</evidence>
<dbReference type="RefSeq" id="WP_103018534.1">
    <property type="nucleotide sequence ID" value="NZ_CP051298.1"/>
</dbReference>
<dbReference type="GO" id="GO:0016987">
    <property type="term" value="F:sigma factor activity"/>
    <property type="evidence" value="ECO:0007669"/>
    <property type="project" value="UniProtKB-KW"/>
</dbReference>
<gene>
    <name evidence="7" type="ORF">HF896_18385</name>
</gene>
<reference evidence="7 8" key="1">
    <citation type="submission" date="2020-05" db="EMBL/GenBank/DDBJ databases">
        <title>Complete genome sequence of Alicycliphilus denitrificans DP3.</title>
        <authorList>
            <person name="Chen X."/>
        </authorList>
    </citation>
    <scope>NUCLEOTIDE SEQUENCE [LARGE SCALE GENOMIC DNA]</scope>
    <source>
        <strain evidence="7 8">DP3</strain>
    </source>
</reference>
<keyword evidence="4" id="KW-0804">Transcription</keyword>
<dbReference type="CDD" id="cd06171">
    <property type="entry name" value="Sigma70_r4"/>
    <property type="match status" value="1"/>
</dbReference>
<evidence type="ECO:0000259" key="6">
    <source>
        <dbReference type="Pfam" id="PF08281"/>
    </source>
</evidence>
<dbReference type="NCBIfam" id="NF008888">
    <property type="entry name" value="PRK11922.1"/>
    <property type="match status" value="1"/>
</dbReference>